<dbReference type="SUPFAM" id="SSF52540">
    <property type="entry name" value="P-loop containing nucleoside triphosphate hydrolases"/>
    <property type="match status" value="1"/>
</dbReference>
<dbReference type="InterPro" id="IPR056789">
    <property type="entry name" value="LRR_R13L1-DRL21"/>
</dbReference>
<evidence type="ECO:0000256" key="2">
    <source>
        <dbReference type="ARBA" id="ARBA00022737"/>
    </source>
</evidence>
<feature type="domain" description="Disease resistance N-terminal" evidence="7">
    <location>
        <begin position="10"/>
        <end position="97"/>
    </location>
</feature>
<feature type="domain" description="Disease resistance protein winged helix" evidence="8">
    <location>
        <begin position="429"/>
        <end position="501"/>
    </location>
</feature>
<reference evidence="10 11" key="1">
    <citation type="journal article" date="2023" name="Plants (Basel)">
        <title>Bridging the Gap: Combining Genomics and Transcriptomics Approaches to Understand Stylosanthes scabra, an Orphan Legume from the Brazilian Caatinga.</title>
        <authorList>
            <person name="Ferreira-Neto J.R.C."/>
            <person name="da Silva M.D."/>
            <person name="Binneck E."/>
            <person name="de Melo N.F."/>
            <person name="da Silva R.H."/>
            <person name="de Melo A.L.T.M."/>
            <person name="Pandolfi V."/>
            <person name="Bustamante F.O."/>
            <person name="Brasileiro-Vidal A.C."/>
            <person name="Benko-Iseppon A.M."/>
        </authorList>
    </citation>
    <scope>NUCLEOTIDE SEQUENCE [LARGE SCALE GENOMIC DNA]</scope>
    <source>
        <tissue evidence="10">Leaves</tissue>
    </source>
</reference>
<evidence type="ECO:0000313" key="10">
    <source>
        <dbReference type="EMBL" id="MED6193923.1"/>
    </source>
</evidence>
<dbReference type="Gene3D" id="1.10.8.430">
    <property type="entry name" value="Helical domain of apoptotic protease-activating factors"/>
    <property type="match status" value="1"/>
</dbReference>
<evidence type="ECO:0000256" key="3">
    <source>
        <dbReference type="ARBA" id="ARBA00022741"/>
    </source>
</evidence>
<organism evidence="10 11">
    <name type="scientific">Stylosanthes scabra</name>
    <dbReference type="NCBI Taxonomy" id="79078"/>
    <lineage>
        <taxon>Eukaryota</taxon>
        <taxon>Viridiplantae</taxon>
        <taxon>Streptophyta</taxon>
        <taxon>Embryophyta</taxon>
        <taxon>Tracheophyta</taxon>
        <taxon>Spermatophyta</taxon>
        <taxon>Magnoliopsida</taxon>
        <taxon>eudicotyledons</taxon>
        <taxon>Gunneridae</taxon>
        <taxon>Pentapetalae</taxon>
        <taxon>rosids</taxon>
        <taxon>fabids</taxon>
        <taxon>Fabales</taxon>
        <taxon>Fabaceae</taxon>
        <taxon>Papilionoideae</taxon>
        <taxon>50 kb inversion clade</taxon>
        <taxon>dalbergioids sensu lato</taxon>
        <taxon>Dalbergieae</taxon>
        <taxon>Pterocarpus clade</taxon>
        <taxon>Stylosanthes</taxon>
    </lineage>
</organism>
<evidence type="ECO:0008006" key="12">
    <source>
        <dbReference type="Google" id="ProtNLM"/>
    </source>
</evidence>
<accession>A0ABU6XB79</accession>
<keyword evidence="4" id="KW-0611">Plant defense</keyword>
<dbReference type="PANTHER" id="PTHR36766:SF40">
    <property type="entry name" value="DISEASE RESISTANCE PROTEIN RGA3"/>
    <property type="match status" value="1"/>
</dbReference>
<keyword evidence="1" id="KW-0433">Leucine-rich repeat</keyword>
<keyword evidence="3" id="KW-0547">Nucleotide-binding</keyword>
<dbReference type="InterPro" id="IPR002182">
    <property type="entry name" value="NB-ARC"/>
</dbReference>
<protein>
    <recommendedName>
        <fullName evidence="12">Disease resistance protein RGA3</fullName>
    </recommendedName>
</protein>
<evidence type="ECO:0000259" key="9">
    <source>
        <dbReference type="Pfam" id="PF25019"/>
    </source>
</evidence>
<evidence type="ECO:0000259" key="7">
    <source>
        <dbReference type="Pfam" id="PF18052"/>
    </source>
</evidence>
<feature type="domain" description="NB-ARC" evidence="6">
    <location>
        <begin position="173"/>
        <end position="345"/>
    </location>
</feature>
<dbReference type="PANTHER" id="PTHR36766">
    <property type="entry name" value="PLANT BROAD-SPECTRUM MILDEW RESISTANCE PROTEIN RPW8"/>
    <property type="match status" value="1"/>
</dbReference>
<dbReference type="InterPro" id="IPR027417">
    <property type="entry name" value="P-loop_NTPase"/>
</dbReference>
<keyword evidence="5" id="KW-0067">ATP-binding</keyword>
<dbReference type="Pfam" id="PF00931">
    <property type="entry name" value="NB-ARC"/>
    <property type="match status" value="1"/>
</dbReference>
<dbReference type="PRINTS" id="PR00364">
    <property type="entry name" value="DISEASERSIST"/>
</dbReference>
<dbReference type="Gene3D" id="3.80.10.10">
    <property type="entry name" value="Ribonuclease Inhibitor"/>
    <property type="match status" value="3"/>
</dbReference>
<sequence length="1064" mass="120694">MAEQIPYGVATSLINKIASIAFREIGSIYGVMDDLDKLKDTLESIKVVLSDAELRQGQEDTVVHWVRRFRQVLHDADDLLDDVFIQLLRRRANAATKKMSKVRGFFSISHNPIVFRAKLAHKLKNIRKDFNAVAEDMSKLNLNRSLVILKQDESAWRETSSVVLQSEIIGREENKSDILNLLKQENHPNHNVSLVVVVGMGGLGKTALAQLVYNTAQEKGMFQKYMWVCVSEDFGVKTILKKMLESLKKDAGGHSLEALQQKVREELNGQKYMLVLDDVWNEDHLKWSDLRTHLMCGAQGSKILVTTRSMLVSEAMGISVPYTLKGLTEEQSWTLLRNLAFAEDDSMLSPELQSIAEQIASRCGGVPLAIKTLGGFLQTTNGDIDQWSSILKGDIWELCKEKQSIVPVLELSYQKLPLELRQCFAYCCLYPKDSVIQKDELIQLWMAQGYLSSSNERQPLEDVGNHYVKILMMRSFFQDTSMDEFGHIESFKMHDLIHDLAMSVASNDCYLDTEGRGIVGKPMHVAFETGTNCSLDVFDICKLRTIILWERATDLMVKLLPFTEKLKCLRALGVSSCPLTQLPKSIDKVKYLRYLDLSTSNLSSLPESVVSLPETVENLVCLQKLNLEGCPNLVFPVEVITKLINLRELKIEECKAFEMMMPVGLGKLTSLQWLSNFVVGNSEKRTSGRLNELKELNNIRGKFCISRLGSVRDVASESHETNLRSKKYIQDLRLLWGAALHDSGEYENKNSDSLMLLDNLRPHQNLKRLYVSGFPGVKFSDWVISLTNIVSIKFCHLPNCEHLPSLERLPCLEELEIMNMKKLERIGDDKAGNENEVHVSVPPFPRLFCLIILDCPKLTYTPPFPHVLELHLERCMVKAILETCMVMHDTSSFSPLSALKHLQLNEVREIEAMAEDWMKNLTSLESLKLLGSSTVEVVLRQLQHLPSQLEALWITHSDDKLDLWKDEYHKCGGPPRALSSLQSITFNNCDNMKALPDQIGDLQSLTLLDIYDCPKVESLHEAERCLTNLHRLYITGCPLLKRRYSAESGEDRPKIAHIPDIYIT</sequence>
<name>A0ABU6XB79_9FABA</name>
<dbReference type="Gene3D" id="1.20.5.4130">
    <property type="match status" value="1"/>
</dbReference>
<evidence type="ECO:0000256" key="5">
    <source>
        <dbReference type="ARBA" id="ARBA00022840"/>
    </source>
</evidence>
<dbReference type="SUPFAM" id="SSF52058">
    <property type="entry name" value="L domain-like"/>
    <property type="match status" value="1"/>
</dbReference>
<dbReference type="Pfam" id="PF18052">
    <property type="entry name" value="Rx_N"/>
    <property type="match status" value="1"/>
</dbReference>
<dbReference type="InterPro" id="IPR042197">
    <property type="entry name" value="Apaf_helical"/>
</dbReference>
<evidence type="ECO:0000259" key="8">
    <source>
        <dbReference type="Pfam" id="PF23559"/>
    </source>
</evidence>
<dbReference type="InterPro" id="IPR041118">
    <property type="entry name" value="Rx_N"/>
</dbReference>
<feature type="domain" description="R13L1/DRL21-like LRR repeat region" evidence="9">
    <location>
        <begin position="690"/>
        <end position="820"/>
    </location>
</feature>
<proteinExistence type="predicted"/>
<evidence type="ECO:0000256" key="4">
    <source>
        <dbReference type="ARBA" id="ARBA00022821"/>
    </source>
</evidence>
<dbReference type="Proteomes" id="UP001341840">
    <property type="component" value="Unassembled WGS sequence"/>
</dbReference>
<evidence type="ECO:0000313" key="11">
    <source>
        <dbReference type="Proteomes" id="UP001341840"/>
    </source>
</evidence>
<dbReference type="Pfam" id="PF23559">
    <property type="entry name" value="WHD_DRP"/>
    <property type="match status" value="1"/>
</dbReference>
<dbReference type="InterPro" id="IPR036388">
    <property type="entry name" value="WH-like_DNA-bd_sf"/>
</dbReference>
<dbReference type="InterPro" id="IPR058922">
    <property type="entry name" value="WHD_DRP"/>
</dbReference>
<dbReference type="Pfam" id="PF25019">
    <property type="entry name" value="LRR_R13L1-DRL21"/>
    <property type="match status" value="1"/>
</dbReference>
<dbReference type="Gene3D" id="1.10.10.10">
    <property type="entry name" value="Winged helix-like DNA-binding domain superfamily/Winged helix DNA-binding domain"/>
    <property type="match status" value="1"/>
</dbReference>
<dbReference type="Gene3D" id="3.40.50.300">
    <property type="entry name" value="P-loop containing nucleotide triphosphate hydrolases"/>
    <property type="match status" value="1"/>
</dbReference>
<dbReference type="EMBL" id="JASCZI010211532">
    <property type="protein sequence ID" value="MED6193923.1"/>
    <property type="molecule type" value="Genomic_DNA"/>
</dbReference>
<evidence type="ECO:0000256" key="1">
    <source>
        <dbReference type="ARBA" id="ARBA00022614"/>
    </source>
</evidence>
<dbReference type="InterPro" id="IPR032675">
    <property type="entry name" value="LRR_dom_sf"/>
</dbReference>
<keyword evidence="2" id="KW-0677">Repeat</keyword>
<gene>
    <name evidence="10" type="ORF">PIB30_023763</name>
</gene>
<comment type="caution">
    <text evidence="10">The sequence shown here is derived from an EMBL/GenBank/DDBJ whole genome shotgun (WGS) entry which is preliminary data.</text>
</comment>
<keyword evidence="11" id="KW-1185">Reference proteome</keyword>
<evidence type="ECO:0000259" key="6">
    <source>
        <dbReference type="Pfam" id="PF00931"/>
    </source>
</evidence>